<sequence length="154" mass="17263">MLGGARVLQLVGFSFVGSVLSWALVYTVKTQWPSPPPEDAWSEEESIIAKVDEEPARAWWDLGKYWKLAGFMGLMLSMEALKEFGNAESDNGVLMRLWRVFNLYSFRDALRGLAQGHGLPPIPSTEVEPDTAGAEYANKRAKAWAEAREEKKDK</sequence>
<gene>
    <name evidence="1" type="ORF">CBRE1094_LOCUS3834</name>
</gene>
<organism evidence="1">
    <name type="scientific">Haptolina brevifila</name>
    <dbReference type="NCBI Taxonomy" id="156173"/>
    <lineage>
        <taxon>Eukaryota</taxon>
        <taxon>Haptista</taxon>
        <taxon>Haptophyta</taxon>
        <taxon>Prymnesiophyceae</taxon>
        <taxon>Prymnesiales</taxon>
        <taxon>Prymnesiaceae</taxon>
        <taxon>Haptolina</taxon>
    </lineage>
</organism>
<reference evidence="1" key="1">
    <citation type="submission" date="2021-01" db="EMBL/GenBank/DDBJ databases">
        <authorList>
            <person name="Corre E."/>
            <person name="Pelletier E."/>
            <person name="Niang G."/>
            <person name="Scheremetjew M."/>
            <person name="Finn R."/>
            <person name="Kale V."/>
            <person name="Holt S."/>
            <person name="Cochrane G."/>
            <person name="Meng A."/>
            <person name="Brown T."/>
            <person name="Cohen L."/>
        </authorList>
    </citation>
    <scope>NUCLEOTIDE SEQUENCE</scope>
    <source>
        <strain evidence="1">UTEX LB 985</strain>
    </source>
</reference>
<proteinExistence type="predicted"/>
<dbReference type="EMBL" id="HBGU01007019">
    <property type="protein sequence ID" value="CAD9405745.1"/>
    <property type="molecule type" value="Transcribed_RNA"/>
</dbReference>
<dbReference type="AlphaFoldDB" id="A0A7S2FP37"/>
<evidence type="ECO:0000313" key="1">
    <source>
        <dbReference type="EMBL" id="CAD9405745.1"/>
    </source>
</evidence>
<name>A0A7S2FP37_9EUKA</name>
<protein>
    <submittedName>
        <fullName evidence="1">Uncharacterized protein</fullName>
    </submittedName>
</protein>
<accession>A0A7S2FP37</accession>